<dbReference type="EMBL" id="JASUXU010000179">
    <property type="protein sequence ID" value="KAK0302608.1"/>
    <property type="molecule type" value="Genomic_DNA"/>
</dbReference>
<organism evidence="11 12">
    <name type="scientific">Friedmanniomyces endolithicus</name>
    <dbReference type="NCBI Taxonomy" id="329885"/>
    <lineage>
        <taxon>Eukaryota</taxon>
        <taxon>Fungi</taxon>
        <taxon>Dikarya</taxon>
        <taxon>Ascomycota</taxon>
        <taxon>Pezizomycotina</taxon>
        <taxon>Dothideomycetes</taxon>
        <taxon>Dothideomycetidae</taxon>
        <taxon>Mycosphaerellales</taxon>
        <taxon>Teratosphaeriaceae</taxon>
        <taxon>Friedmanniomyces</taxon>
    </lineage>
</organism>
<name>A0AAN6F537_9PEZI</name>
<keyword evidence="5 9" id="KW-0010">Activator</keyword>
<sequence length="932" mass="103502">MADTTMGEAPDIPVDELMATELDPAGLMDPMDDLFGDTADGLEMPAPIPAAPLPASLGIHISNMQGVGCTSTLAWSNAGYMAEISRIGCAISFRTVIRHQQSGGSTLSEESQHLVPSPEDAHFAHIQFSGPGTELAAADSLGGVHVYTMTGVLGRLQAAPTRTSLKEGQRTELERVVGLHWLQLWPAEFRVSHGLKSVCNVLIRVKAPYITPATKVNGKWLTQMRVLDQHVPQVHHALENRSALLYVTATSKLVLLYQNEQGIWHSTTVQLEDWQYTRDLLTHAAIDEEGDHLILTTHDFNRRFRVFKITIHWNITQQSLSNGTTTTISPTIEIGHLTLLNHVRPQQAQSTKLSSLCVIPAIQQFAEQGLSTATTVVAVFTHAPSRMIDAQQEAFSVLAIWTLESITPTLHEYFATPKTNGQTSAQPAVTVFRRQQDVLTNNVVLDVRALYHNTMVALTNSGGAVEWYNRITWTSIDSFGDMSVASSLSQSGFEYVAAEHIAHVALNTDGSAMIITRPDGTFGIKYVKPRYTWEPLEDGISDTKSMIETAIVCLARQYAIVSSSNGATDETLAVLPANLSHHLRALFLQQAFRNLCRTLDVSLFDPQRQQQTVLKEQTHLRVLSAQLALGTRLGSSERDFAGQFAYVYLNMRSISITLAQTFSTRDGTLFSRSPDLVPSLIPLVTWVTDLIIFIIDSLAVVKRNLQPGSSPKEALERLVAETGNPALHILLCSFPRVLLRMQTSAIAVYLKWIQVAKACAQTLEHKQQMDAFCEMVKNMPFAYNHFVEMLTEFDAAVRSAYTDAGCSSEERVDIELAMMIEGTMPDELESAVETLMGVLLPRFESQADMGRLYFWHTEWLGIHGDHVPQGRTAMRYDAVRKVRLTSNMKLRVCRRCGSEMEDLSQEALRVAPDWVKHGQRQCFCQGYWWPVG</sequence>
<comment type="subunit">
    <text evidence="9">Component of the Mediator complex.</text>
</comment>
<dbReference type="PANTHER" id="PTHR13224:SF6">
    <property type="entry name" value="MEDIATOR OF RNA POLYMERASE II TRANSCRIPTION SUBUNIT 16"/>
    <property type="match status" value="1"/>
</dbReference>
<evidence type="ECO:0000256" key="7">
    <source>
        <dbReference type="ARBA" id="ARBA00023242"/>
    </source>
</evidence>
<evidence type="ECO:0000259" key="10">
    <source>
        <dbReference type="Pfam" id="PF11635"/>
    </source>
</evidence>
<evidence type="ECO:0000256" key="9">
    <source>
        <dbReference type="RuleBase" id="RU364149"/>
    </source>
</evidence>
<dbReference type="GO" id="GO:0016592">
    <property type="term" value="C:mediator complex"/>
    <property type="evidence" value="ECO:0007669"/>
    <property type="project" value="InterPro"/>
</dbReference>
<evidence type="ECO:0000256" key="4">
    <source>
        <dbReference type="ARBA" id="ARBA00023015"/>
    </source>
</evidence>
<dbReference type="InterPro" id="IPR048338">
    <property type="entry name" value="Mediator_Med16"/>
</dbReference>
<evidence type="ECO:0000256" key="2">
    <source>
        <dbReference type="ARBA" id="ARBA00006543"/>
    </source>
</evidence>
<reference evidence="11" key="1">
    <citation type="submission" date="2021-12" db="EMBL/GenBank/DDBJ databases">
        <title>Black yeast isolated from Biological Soil Crust.</title>
        <authorList>
            <person name="Kurbessoian T."/>
        </authorList>
    </citation>
    <scope>NUCLEOTIDE SEQUENCE</scope>
    <source>
        <strain evidence="11">CCFEE 5208</strain>
    </source>
</reference>
<evidence type="ECO:0000256" key="3">
    <source>
        <dbReference type="ARBA" id="ARBA00019614"/>
    </source>
</evidence>
<dbReference type="Proteomes" id="UP001168146">
    <property type="component" value="Unassembled WGS sequence"/>
</dbReference>
<evidence type="ECO:0000256" key="6">
    <source>
        <dbReference type="ARBA" id="ARBA00023163"/>
    </source>
</evidence>
<protein>
    <recommendedName>
        <fullName evidence="3 9">Mediator of RNA polymerase II transcription subunit 16</fullName>
    </recommendedName>
    <alternativeName>
        <fullName evidence="8 9">Mediator complex subunit 16</fullName>
    </alternativeName>
</protein>
<dbReference type="AlphaFoldDB" id="A0AAN6F537"/>
<evidence type="ECO:0000256" key="8">
    <source>
        <dbReference type="ARBA" id="ARBA00032015"/>
    </source>
</evidence>
<evidence type="ECO:0000256" key="5">
    <source>
        <dbReference type="ARBA" id="ARBA00023159"/>
    </source>
</evidence>
<evidence type="ECO:0000256" key="1">
    <source>
        <dbReference type="ARBA" id="ARBA00004123"/>
    </source>
</evidence>
<evidence type="ECO:0000313" key="11">
    <source>
        <dbReference type="EMBL" id="KAK0302608.1"/>
    </source>
</evidence>
<dbReference type="PANTHER" id="PTHR13224">
    <property type="entry name" value="THYROID HORMONE RECEPTOR-ASSOCIATED PROTEIN-RELATED"/>
    <property type="match status" value="1"/>
</dbReference>
<comment type="function">
    <text evidence="9">Component of the Mediator complex, a coactivator involved in the regulated transcription of nearly all RNA polymerase II-dependent genes. Mediator functions as a bridge to convey information from gene-specific regulatory proteins to the basal RNA polymerase II transcription machinery. Mediator is recruited to promoters by direct interactions with regulatory proteins and serves as a scaffold for the assembly of a functional preinitiation complex with RNA polymerase II and the general transcription factors.</text>
</comment>
<feature type="domain" description="Mediator complex subunit Med16 N-terminal" evidence="10">
    <location>
        <begin position="234"/>
        <end position="497"/>
    </location>
</feature>
<dbReference type="InterPro" id="IPR021665">
    <property type="entry name" value="Mediator_Med16_N"/>
</dbReference>
<comment type="similarity">
    <text evidence="2 9">Belongs to the Mediator complex subunit 16 family.</text>
</comment>
<comment type="subcellular location">
    <subcellularLocation>
        <location evidence="1 9">Nucleus</location>
    </subcellularLocation>
</comment>
<accession>A0AAN6F537</accession>
<keyword evidence="6 9" id="KW-0804">Transcription</keyword>
<comment type="caution">
    <text evidence="11">The sequence shown here is derived from an EMBL/GenBank/DDBJ whole genome shotgun (WGS) entry which is preliminary data.</text>
</comment>
<dbReference type="GO" id="GO:0045893">
    <property type="term" value="P:positive regulation of DNA-templated transcription"/>
    <property type="evidence" value="ECO:0007669"/>
    <property type="project" value="TreeGrafter"/>
</dbReference>
<keyword evidence="7 9" id="KW-0539">Nucleus</keyword>
<gene>
    <name evidence="11" type="primary">sin4_3</name>
    <name evidence="9" type="synonym">MED16</name>
    <name evidence="11" type="ORF">LTR82_017819</name>
</gene>
<proteinExistence type="inferred from homology"/>
<evidence type="ECO:0000313" key="12">
    <source>
        <dbReference type="Proteomes" id="UP001168146"/>
    </source>
</evidence>
<keyword evidence="4 9" id="KW-0805">Transcription regulation</keyword>
<dbReference type="Pfam" id="PF11635">
    <property type="entry name" value="Med16_N"/>
    <property type="match status" value="1"/>
</dbReference>